<name>A0ABQ3R3L8_STRRR</name>
<accession>A0ABQ3R3L8</accession>
<sequence length="57" mass="6383">MTATDPITIACLEWIRRATPDQRREYLATGSRGAGLPIDTRPAAFRTRDLARALRGR</sequence>
<dbReference type="EMBL" id="BNEA01000001">
    <property type="protein sequence ID" value="GHI50387.1"/>
    <property type="molecule type" value="Genomic_DNA"/>
</dbReference>
<evidence type="ECO:0000313" key="2">
    <source>
        <dbReference type="Proteomes" id="UP000646738"/>
    </source>
</evidence>
<dbReference type="Proteomes" id="UP000646738">
    <property type="component" value="Unassembled WGS sequence"/>
</dbReference>
<reference evidence="2" key="1">
    <citation type="submission" date="2023-07" db="EMBL/GenBank/DDBJ databases">
        <title>Whole genome shotgun sequence of Streptomyces achromogenes subsp. rubradiris NBRC 14000.</title>
        <authorList>
            <person name="Komaki H."/>
            <person name="Tamura T."/>
        </authorList>
    </citation>
    <scope>NUCLEOTIDE SEQUENCE [LARGE SCALE GENOMIC DNA]</scope>
    <source>
        <strain evidence="2">NBRC 14000</strain>
    </source>
</reference>
<comment type="caution">
    <text evidence="1">The sequence shown here is derived from an EMBL/GenBank/DDBJ whole genome shotgun (WGS) entry which is preliminary data.</text>
</comment>
<organism evidence="1 2">
    <name type="scientific">Streptomyces rubradiris</name>
    <name type="common">Streptomyces achromogenes subsp. rubradiris</name>
    <dbReference type="NCBI Taxonomy" id="285531"/>
    <lineage>
        <taxon>Bacteria</taxon>
        <taxon>Bacillati</taxon>
        <taxon>Actinomycetota</taxon>
        <taxon>Actinomycetes</taxon>
        <taxon>Kitasatosporales</taxon>
        <taxon>Streptomycetaceae</taxon>
        <taxon>Streptomyces</taxon>
    </lineage>
</organism>
<dbReference type="RefSeq" id="WP_189999678.1">
    <property type="nucleotide sequence ID" value="NZ_BNCB01000032.1"/>
</dbReference>
<keyword evidence="2" id="KW-1185">Reference proteome</keyword>
<proteinExistence type="predicted"/>
<protein>
    <submittedName>
        <fullName evidence="1">Uncharacterized protein</fullName>
    </submittedName>
</protein>
<gene>
    <name evidence="1" type="ORF">Srubr_02330</name>
</gene>
<evidence type="ECO:0000313" key="1">
    <source>
        <dbReference type="EMBL" id="GHI50387.1"/>
    </source>
</evidence>